<dbReference type="SUPFAM" id="SSF111331">
    <property type="entry name" value="NAD kinase/diacylglycerol kinase-like"/>
    <property type="match status" value="1"/>
</dbReference>
<sequence>MPTRPRILILANMKKEPVLRAIEEFGPWLRERAEVVAVMDTWETRDGFDVEPPECDLTFVLGGDGTFLSQARVMVDRGVPLLGVNFGKVGFLADFEIEDVKAHWDAIASGTCVQTQRVMLDVDVMPMDTPKWDGKDVEPEYSYTAMNDAVITAGPPFRMIEMDLAIEPDVSQRSALTFGGDGIIVATASGSTAYNLSVGGPIVSPGVDAMVVSAIAPQSIAFRPIVFGADCDVWITMNRANEGTTLVIDGQQSTSIQEGQQVRIQRHPNRLQLFQNPNRTYWNTLSHKMHWAVRPSRT</sequence>
<dbReference type="GO" id="GO:0046872">
    <property type="term" value="F:metal ion binding"/>
    <property type="evidence" value="ECO:0007669"/>
    <property type="project" value="UniProtKB-UniRule"/>
</dbReference>
<dbReference type="Proteomes" id="UP000541810">
    <property type="component" value="Unassembled WGS sequence"/>
</dbReference>
<gene>
    <name evidence="6" type="primary">nadK</name>
    <name evidence="7" type="ORF">HNQ40_003259</name>
</gene>
<dbReference type="InterPro" id="IPR002504">
    <property type="entry name" value="NADK"/>
</dbReference>
<keyword evidence="6" id="KW-0963">Cytoplasm</keyword>
<dbReference type="InterPro" id="IPR016064">
    <property type="entry name" value="NAD/diacylglycerol_kinase_sf"/>
</dbReference>
<dbReference type="Gene3D" id="3.40.50.10330">
    <property type="entry name" value="Probable inorganic polyphosphate/atp-NAD kinase, domain 1"/>
    <property type="match status" value="1"/>
</dbReference>
<proteinExistence type="inferred from homology"/>
<keyword evidence="3 6" id="KW-0521">NADP</keyword>
<feature type="binding site" evidence="6">
    <location>
        <begin position="64"/>
        <end position="65"/>
    </location>
    <ligand>
        <name>NAD(+)</name>
        <dbReference type="ChEBI" id="CHEBI:57540"/>
    </ligand>
</feature>
<protein>
    <recommendedName>
        <fullName evidence="6">NAD kinase</fullName>
        <ecNumber evidence="6">2.7.1.23</ecNumber>
    </recommendedName>
    <alternativeName>
        <fullName evidence="6">ATP-dependent NAD kinase</fullName>
    </alternativeName>
</protein>
<comment type="caution">
    <text evidence="6">Lacks conserved residue(s) required for the propagation of feature annotation.</text>
</comment>
<dbReference type="GO" id="GO:0006741">
    <property type="term" value="P:NADP+ biosynthetic process"/>
    <property type="evidence" value="ECO:0007669"/>
    <property type="project" value="UniProtKB-UniRule"/>
</dbReference>
<feature type="binding site" evidence="6">
    <location>
        <position position="158"/>
    </location>
    <ligand>
        <name>NAD(+)</name>
        <dbReference type="ChEBI" id="CHEBI:57540"/>
    </ligand>
</feature>
<evidence type="ECO:0000256" key="1">
    <source>
        <dbReference type="ARBA" id="ARBA00022679"/>
    </source>
</evidence>
<evidence type="ECO:0000256" key="4">
    <source>
        <dbReference type="ARBA" id="ARBA00023027"/>
    </source>
</evidence>
<dbReference type="GO" id="GO:0003951">
    <property type="term" value="F:NAD+ kinase activity"/>
    <property type="evidence" value="ECO:0007669"/>
    <property type="project" value="UniProtKB-UniRule"/>
</dbReference>
<keyword evidence="6" id="KW-0547">Nucleotide-binding</keyword>
<feature type="binding site" evidence="6">
    <location>
        <position position="251"/>
    </location>
    <ligand>
        <name>NAD(+)</name>
        <dbReference type="ChEBI" id="CHEBI:57540"/>
    </ligand>
</feature>
<feature type="active site" description="Proton acceptor" evidence="6">
    <location>
        <position position="64"/>
    </location>
</feature>
<keyword evidence="8" id="KW-1185">Reference proteome</keyword>
<dbReference type="GO" id="GO:0051287">
    <property type="term" value="F:NAD binding"/>
    <property type="evidence" value="ECO:0007669"/>
    <property type="project" value="UniProtKB-ARBA"/>
</dbReference>
<feature type="binding site" evidence="6">
    <location>
        <begin position="192"/>
        <end position="197"/>
    </location>
    <ligand>
        <name>NAD(+)</name>
        <dbReference type="ChEBI" id="CHEBI:57540"/>
    </ligand>
</feature>
<dbReference type="Pfam" id="PF01513">
    <property type="entry name" value="NAD_kinase"/>
    <property type="match status" value="1"/>
</dbReference>
<dbReference type="EMBL" id="JACHGY010000001">
    <property type="protein sequence ID" value="MBB6431453.1"/>
    <property type="molecule type" value="Genomic_DNA"/>
</dbReference>
<accession>A0A7X0H8Y5</accession>
<organism evidence="7 8">
    <name type="scientific">Algisphaera agarilytica</name>
    <dbReference type="NCBI Taxonomy" id="1385975"/>
    <lineage>
        <taxon>Bacteria</taxon>
        <taxon>Pseudomonadati</taxon>
        <taxon>Planctomycetota</taxon>
        <taxon>Phycisphaerae</taxon>
        <taxon>Phycisphaerales</taxon>
        <taxon>Phycisphaeraceae</taxon>
        <taxon>Algisphaera</taxon>
    </lineage>
</organism>
<comment type="caution">
    <text evidence="7">The sequence shown here is derived from an EMBL/GenBank/DDBJ whole genome shotgun (WGS) entry which is preliminary data.</text>
</comment>
<dbReference type="Gene3D" id="2.60.200.30">
    <property type="entry name" value="Probable inorganic polyphosphate/atp-NAD kinase, domain 2"/>
    <property type="match status" value="1"/>
</dbReference>
<dbReference type="PANTHER" id="PTHR20275:SF0">
    <property type="entry name" value="NAD KINASE"/>
    <property type="match status" value="1"/>
</dbReference>
<dbReference type="InterPro" id="IPR017438">
    <property type="entry name" value="ATP-NAD_kinase_N"/>
</dbReference>
<evidence type="ECO:0000313" key="8">
    <source>
        <dbReference type="Proteomes" id="UP000541810"/>
    </source>
</evidence>
<reference evidence="7 8" key="1">
    <citation type="submission" date="2020-08" db="EMBL/GenBank/DDBJ databases">
        <title>Genomic Encyclopedia of Type Strains, Phase IV (KMG-IV): sequencing the most valuable type-strain genomes for metagenomic binning, comparative biology and taxonomic classification.</title>
        <authorList>
            <person name="Goeker M."/>
        </authorList>
    </citation>
    <scope>NUCLEOTIDE SEQUENCE [LARGE SCALE GENOMIC DNA]</scope>
    <source>
        <strain evidence="7 8">DSM 103725</strain>
    </source>
</reference>
<comment type="subcellular location">
    <subcellularLocation>
        <location evidence="6">Cytoplasm</location>
    </subcellularLocation>
</comment>
<dbReference type="RefSeq" id="WP_184678919.1">
    <property type="nucleotide sequence ID" value="NZ_JACHGY010000001.1"/>
</dbReference>
<dbReference type="PANTHER" id="PTHR20275">
    <property type="entry name" value="NAD KINASE"/>
    <property type="match status" value="1"/>
</dbReference>
<comment type="similarity">
    <text evidence="6">Belongs to the NAD kinase family.</text>
</comment>
<comment type="catalytic activity">
    <reaction evidence="5 6">
        <text>NAD(+) + ATP = ADP + NADP(+) + H(+)</text>
        <dbReference type="Rhea" id="RHEA:18629"/>
        <dbReference type="ChEBI" id="CHEBI:15378"/>
        <dbReference type="ChEBI" id="CHEBI:30616"/>
        <dbReference type="ChEBI" id="CHEBI:57540"/>
        <dbReference type="ChEBI" id="CHEBI:58349"/>
        <dbReference type="ChEBI" id="CHEBI:456216"/>
        <dbReference type="EC" id="2.7.1.23"/>
    </reaction>
</comment>
<dbReference type="Pfam" id="PF20143">
    <property type="entry name" value="NAD_kinase_C"/>
    <property type="match status" value="1"/>
</dbReference>
<dbReference type="AlphaFoldDB" id="A0A7X0H8Y5"/>
<keyword evidence="4 6" id="KW-0520">NAD</keyword>
<feature type="binding site" evidence="6">
    <location>
        <position position="216"/>
    </location>
    <ligand>
        <name>NAD(+)</name>
        <dbReference type="ChEBI" id="CHEBI:57540"/>
    </ligand>
</feature>
<comment type="cofactor">
    <cofactor evidence="6">
        <name>a divalent metal cation</name>
        <dbReference type="ChEBI" id="CHEBI:60240"/>
    </cofactor>
</comment>
<evidence type="ECO:0000256" key="6">
    <source>
        <dbReference type="HAMAP-Rule" id="MF_00361"/>
    </source>
</evidence>
<evidence type="ECO:0000256" key="5">
    <source>
        <dbReference type="ARBA" id="ARBA00047925"/>
    </source>
</evidence>
<dbReference type="GO" id="GO:0005524">
    <property type="term" value="F:ATP binding"/>
    <property type="evidence" value="ECO:0007669"/>
    <property type="project" value="UniProtKB-KW"/>
</dbReference>
<evidence type="ECO:0000256" key="3">
    <source>
        <dbReference type="ARBA" id="ARBA00022857"/>
    </source>
</evidence>
<feature type="binding site" evidence="6">
    <location>
        <begin position="147"/>
        <end position="148"/>
    </location>
    <ligand>
        <name>NAD(+)</name>
        <dbReference type="ChEBI" id="CHEBI:57540"/>
    </ligand>
</feature>
<dbReference type="GO" id="GO:0019674">
    <property type="term" value="P:NAD+ metabolic process"/>
    <property type="evidence" value="ECO:0007669"/>
    <property type="project" value="InterPro"/>
</dbReference>
<evidence type="ECO:0000256" key="2">
    <source>
        <dbReference type="ARBA" id="ARBA00022777"/>
    </source>
</evidence>
<keyword evidence="2 6" id="KW-0418">Kinase</keyword>
<dbReference type="EC" id="2.7.1.23" evidence="6"/>
<dbReference type="InterPro" id="IPR017437">
    <property type="entry name" value="ATP-NAD_kinase_PpnK-typ_C"/>
</dbReference>
<comment type="function">
    <text evidence="6">Involved in the regulation of the intracellular balance of NAD and NADP, and is a key enzyme in the biosynthesis of NADP. Catalyzes specifically the phosphorylation on 2'-hydroxyl of the adenosine moiety of NAD to yield NADP.</text>
</comment>
<dbReference type="HAMAP" id="MF_00361">
    <property type="entry name" value="NAD_kinase"/>
    <property type="match status" value="1"/>
</dbReference>
<feature type="binding site" evidence="6">
    <location>
        <position position="181"/>
    </location>
    <ligand>
        <name>NAD(+)</name>
        <dbReference type="ChEBI" id="CHEBI:57540"/>
    </ligand>
</feature>
<keyword evidence="1 6" id="KW-0808">Transferase</keyword>
<name>A0A7X0H8Y5_9BACT</name>
<dbReference type="GO" id="GO:0005737">
    <property type="term" value="C:cytoplasm"/>
    <property type="evidence" value="ECO:0007669"/>
    <property type="project" value="UniProtKB-SubCell"/>
</dbReference>
<evidence type="ECO:0000313" key="7">
    <source>
        <dbReference type="EMBL" id="MBB6431453.1"/>
    </source>
</evidence>
<keyword evidence="6" id="KW-0067">ATP-binding</keyword>